<name>A0A243R3G3_9ACTN</name>
<feature type="compositionally biased region" description="Basic and acidic residues" evidence="5">
    <location>
        <begin position="180"/>
        <end position="238"/>
    </location>
</feature>
<dbReference type="FunFam" id="1.10.10.10:FF:000001">
    <property type="entry name" value="LysR family transcriptional regulator"/>
    <property type="match status" value="1"/>
</dbReference>
<keyword evidence="8" id="KW-1185">Reference proteome</keyword>
<evidence type="ECO:0000259" key="6">
    <source>
        <dbReference type="PROSITE" id="PS50931"/>
    </source>
</evidence>
<dbReference type="SUPFAM" id="SSF53850">
    <property type="entry name" value="Periplasmic binding protein-like II"/>
    <property type="match status" value="2"/>
</dbReference>
<feature type="region of interest" description="Disordered" evidence="5">
    <location>
        <begin position="175"/>
        <end position="269"/>
    </location>
</feature>
<evidence type="ECO:0000256" key="1">
    <source>
        <dbReference type="ARBA" id="ARBA00009437"/>
    </source>
</evidence>
<protein>
    <submittedName>
        <fullName evidence="7">LysR family transcriptional regulator</fullName>
    </submittedName>
</protein>
<dbReference type="Gene3D" id="1.10.10.10">
    <property type="entry name" value="Winged helix-like DNA-binding domain superfamily/Winged helix DNA-binding domain"/>
    <property type="match status" value="1"/>
</dbReference>
<dbReference type="Pfam" id="PF03466">
    <property type="entry name" value="LysR_substrate"/>
    <property type="match status" value="2"/>
</dbReference>
<dbReference type="AlphaFoldDB" id="A0A243R3G3"/>
<dbReference type="EMBL" id="NGFP01000283">
    <property type="protein sequence ID" value="OUC88137.1"/>
    <property type="molecule type" value="Genomic_DNA"/>
</dbReference>
<evidence type="ECO:0000256" key="4">
    <source>
        <dbReference type="ARBA" id="ARBA00023163"/>
    </source>
</evidence>
<dbReference type="GO" id="GO:0003677">
    <property type="term" value="F:DNA binding"/>
    <property type="evidence" value="ECO:0007669"/>
    <property type="project" value="UniProtKB-KW"/>
</dbReference>
<dbReference type="PANTHER" id="PTHR30346">
    <property type="entry name" value="TRANSCRIPTIONAL DUAL REGULATOR HCAR-RELATED"/>
    <property type="match status" value="1"/>
</dbReference>
<keyword evidence="3" id="KW-0238">DNA-binding</keyword>
<dbReference type="SUPFAM" id="SSF46785">
    <property type="entry name" value="Winged helix' DNA-binding domain"/>
    <property type="match status" value="1"/>
</dbReference>
<accession>A0A243R3G3</accession>
<evidence type="ECO:0000256" key="5">
    <source>
        <dbReference type="SAM" id="MobiDB-lite"/>
    </source>
</evidence>
<dbReference type="InterPro" id="IPR036388">
    <property type="entry name" value="WH-like_DNA-bd_sf"/>
</dbReference>
<dbReference type="PANTHER" id="PTHR30346:SF29">
    <property type="entry name" value="LYSR SUBSTRATE-BINDING"/>
    <property type="match status" value="1"/>
</dbReference>
<dbReference type="PROSITE" id="PS50931">
    <property type="entry name" value="HTH_LYSR"/>
    <property type="match status" value="1"/>
</dbReference>
<evidence type="ECO:0000256" key="3">
    <source>
        <dbReference type="ARBA" id="ARBA00023125"/>
    </source>
</evidence>
<dbReference type="InterPro" id="IPR000847">
    <property type="entry name" value="LysR_HTH_N"/>
</dbReference>
<comment type="similarity">
    <text evidence="1">Belongs to the LysR transcriptional regulatory family.</text>
</comment>
<dbReference type="GO" id="GO:0032993">
    <property type="term" value="C:protein-DNA complex"/>
    <property type="evidence" value="ECO:0007669"/>
    <property type="project" value="TreeGrafter"/>
</dbReference>
<dbReference type="Proteomes" id="UP000194761">
    <property type="component" value="Unassembled WGS sequence"/>
</dbReference>
<organism evidence="7 8">
    <name type="scientific">Streptosporangium minutum</name>
    <dbReference type="NCBI Taxonomy" id="569862"/>
    <lineage>
        <taxon>Bacteria</taxon>
        <taxon>Bacillati</taxon>
        <taxon>Actinomycetota</taxon>
        <taxon>Actinomycetes</taxon>
        <taxon>Streptosporangiales</taxon>
        <taxon>Streptosporangiaceae</taxon>
        <taxon>Streptosporangium</taxon>
    </lineage>
</organism>
<feature type="domain" description="HTH lysR-type" evidence="6">
    <location>
        <begin position="2"/>
        <end position="59"/>
    </location>
</feature>
<comment type="caution">
    <text evidence="7">The sequence shown here is derived from an EMBL/GenBank/DDBJ whole genome shotgun (WGS) entry which is preliminary data.</text>
</comment>
<evidence type="ECO:0000313" key="8">
    <source>
        <dbReference type="Proteomes" id="UP000194761"/>
    </source>
</evidence>
<sequence>MIETRRLRTLRAVADHRTVTAAAAALHLTPSAVSQQLVALEHEVGHRLLERDGRGVRLTSVGRILLGHANEVLAQLERAGADIAAYTTGTAGEVKVASFATAIGLVVAPAVGTLRDKEPGIQVRVLDAEGDQSLTMVLDGVVDVAVAVEYRGAPAEDDRRLSRIPLYSEPFDVVLPRGHPLADPDRIPADTDHTLMDPDRIPADPDHTLMDPDRIPADPDHTLMDPDRIPADPDHTLADPDPPGNAFSVTDGRNALPIAGHPETPAAGGPGLSVADLAGETWIGPYPGNPCHDVIALACEHAGFIPEFAHSSDNFSAVVALAAAGAGVAMVPRLALRAADLSDVVIRPVPGPERRVFAAVRRGAERHPLLVPLLDALQDAATALRQAPSL</sequence>
<evidence type="ECO:0000256" key="2">
    <source>
        <dbReference type="ARBA" id="ARBA00023015"/>
    </source>
</evidence>
<evidence type="ECO:0000313" key="7">
    <source>
        <dbReference type="EMBL" id="OUC88137.1"/>
    </source>
</evidence>
<gene>
    <name evidence="7" type="ORF">CA984_37900</name>
</gene>
<proteinExistence type="inferred from homology"/>
<dbReference type="InterPro" id="IPR036390">
    <property type="entry name" value="WH_DNA-bd_sf"/>
</dbReference>
<keyword evidence="4" id="KW-0804">Transcription</keyword>
<keyword evidence="2" id="KW-0805">Transcription regulation</keyword>
<dbReference type="Pfam" id="PF00126">
    <property type="entry name" value="HTH_1"/>
    <property type="match status" value="1"/>
</dbReference>
<dbReference type="Gene3D" id="3.40.190.10">
    <property type="entry name" value="Periplasmic binding protein-like II"/>
    <property type="match status" value="4"/>
</dbReference>
<dbReference type="InterPro" id="IPR005119">
    <property type="entry name" value="LysR_subst-bd"/>
</dbReference>
<dbReference type="GO" id="GO:0003700">
    <property type="term" value="F:DNA-binding transcription factor activity"/>
    <property type="evidence" value="ECO:0007669"/>
    <property type="project" value="InterPro"/>
</dbReference>
<reference evidence="7 8" key="1">
    <citation type="submission" date="2017-05" db="EMBL/GenBank/DDBJ databases">
        <title>Biotechnological potential of actinobacteria isolated from South African environments.</title>
        <authorList>
            <person name="Le Roes-Hill M."/>
            <person name="Prins A."/>
            <person name="Durrell K.A."/>
        </authorList>
    </citation>
    <scope>NUCLEOTIDE SEQUENCE [LARGE SCALE GENOMIC DNA]</scope>
    <source>
        <strain evidence="7">M26</strain>
    </source>
</reference>